<keyword evidence="3" id="KW-1185">Reference proteome</keyword>
<dbReference type="InterPro" id="IPR029058">
    <property type="entry name" value="AB_hydrolase_fold"/>
</dbReference>
<dbReference type="Gene3D" id="3.40.50.1820">
    <property type="entry name" value="alpha/beta hydrolase"/>
    <property type="match status" value="1"/>
</dbReference>
<sequence length="175" mass="19267">MQGGGIFEALNGNIYGNMTNSQTLVLAHRFGSSQCVWHNLVPFLGGGCCLPSEKYLSCTGYVDDLLGVLEELNVKKVVYLGHSTYAMIGCIAAVKKPQLCDQLIMLVAPQVNFPTQSVTKLILHAWFRYLNNKGCEGGFEKSTIKTILQEINQNYTTWVQTFAPKAIGMNDINAI</sequence>
<dbReference type="AlphaFoldDB" id="A0A9Q1QNN2"/>
<evidence type="ECO:0000256" key="1">
    <source>
        <dbReference type="ARBA" id="ARBA00008645"/>
    </source>
</evidence>
<accession>A0A9Q1QNN2</accession>
<protein>
    <recommendedName>
        <fullName evidence="4">AB hydrolase-1 domain-containing protein</fullName>
    </recommendedName>
</protein>
<evidence type="ECO:0000313" key="3">
    <source>
        <dbReference type="Proteomes" id="UP001153076"/>
    </source>
</evidence>
<name>A0A9Q1QNN2_9CARY</name>
<dbReference type="SUPFAM" id="SSF53474">
    <property type="entry name" value="alpha/beta-Hydrolases"/>
    <property type="match status" value="1"/>
</dbReference>
<comment type="caution">
    <text evidence="2">The sequence shown here is derived from an EMBL/GenBank/DDBJ whole genome shotgun (WGS) entry which is preliminary data.</text>
</comment>
<proteinExistence type="inferred from homology"/>
<dbReference type="OrthoDB" id="408373at2759"/>
<evidence type="ECO:0000313" key="2">
    <source>
        <dbReference type="EMBL" id="KAJ8448111.1"/>
    </source>
</evidence>
<dbReference type="Proteomes" id="UP001153076">
    <property type="component" value="Unassembled WGS sequence"/>
</dbReference>
<dbReference type="PANTHER" id="PTHR43039">
    <property type="entry name" value="ESTERASE-RELATED"/>
    <property type="match status" value="1"/>
</dbReference>
<comment type="similarity">
    <text evidence="1">Belongs to the AB hydrolase superfamily.</text>
</comment>
<gene>
    <name evidence="2" type="ORF">Cgig2_031835</name>
</gene>
<dbReference type="EMBL" id="JAKOGI010000032">
    <property type="protein sequence ID" value="KAJ8448111.1"/>
    <property type="molecule type" value="Genomic_DNA"/>
</dbReference>
<reference evidence="2" key="1">
    <citation type="submission" date="2022-04" db="EMBL/GenBank/DDBJ databases">
        <title>Carnegiea gigantea Genome sequencing and assembly v2.</title>
        <authorList>
            <person name="Copetti D."/>
            <person name="Sanderson M.J."/>
            <person name="Burquez A."/>
            <person name="Wojciechowski M.F."/>
        </authorList>
    </citation>
    <scope>NUCLEOTIDE SEQUENCE</scope>
    <source>
        <strain evidence="2">SGP5-SGP5p</strain>
        <tissue evidence="2">Aerial part</tissue>
    </source>
</reference>
<organism evidence="2 3">
    <name type="scientific">Carnegiea gigantea</name>
    <dbReference type="NCBI Taxonomy" id="171969"/>
    <lineage>
        <taxon>Eukaryota</taxon>
        <taxon>Viridiplantae</taxon>
        <taxon>Streptophyta</taxon>
        <taxon>Embryophyta</taxon>
        <taxon>Tracheophyta</taxon>
        <taxon>Spermatophyta</taxon>
        <taxon>Magnoliopsida</taxon>
        <taxon>eudicotyledons</taxon>
        <taxon>Gunneridae</taxon>
        <taxon>Pentapetalae</taxon>
        <taxon>Caryophyllales</taxon>
        <taxon>Cactineae</taxon>
        <taxon>Cactaceae</taxon>
        <taxon>Cactoideae</taxon>
        <taxon>Echinocereeae</taxon>
        <taxon>Carnegiea</taxon>
    </lineage>
</organism>
<evidence type="ECO:0008006" key="4">
    <source>
        <dbReference type="Google" id="ProtNLM"/>
    </source>
</evidence>